<evidence type="ECO:0000313" key="1">
    <source>
        <dbReference type="EMBL" id="MDQ1152473.1"/>
    </source>
</evidence>
<gene>
    <name evidence="1" type="ORF">QE382_004457</name>
</gene>
<accession>A0ABU0UC83</accession>
<dbReference type="Proteomes" id="UP001244640">
    <property type="component" value="Unassembled WGS sequence"/>
</dbReference>
<protein>
    <submittedName>
        <fullName evidence="1">Uncharacterized protein</fullName>
    </submittedName>
</protein>
<dbReference type="EMBL" id="JAUTBA010000001">
    <property type="protein sequence ID" value="MDQ1152473.1"/>
    <property type="molecule type" value="Genomic_DNA"/>
</dbReference>
<organism evidence="1 2">
    <name type="scientific">Sphingobacterium zeae</name>
    <dbReference type="NCBI Taxonomy" id="1776859"/>
    <lineage>
        <taxon>Bacteria</taxon>
        <taxon>Pseudomonadati</taxon>
        <taxon>Bacteroidota</taxon>
        <taxon>Sphingobacteriia</taxon>
        <taxon>Sphingobacteriales</taxon>
        <taxon>Sphingobacteriaceae</taxon>
        <taxon>Sphingobacterium</taxon>
    </lineage>
</organism>
<reference evidence="1 2" key="1">
    <citation type="submission" date="2023-07" db="EMBL/GenBank/DDBJ databases">
        <title>Functional and genomic diversity of the sorghum phyllosphere microbiome.</title>
        <authorList>
            <person name="Shade A."/>
        </authorList>
    </citation>
    <scope>NUCLEOTIDE SEQUENCE [LARGE SCALE GENOMIC DNA]</scope>
    <source>
        <strain evidence="1 2">SORGH_AS_0892</strain>
    </source>
</reference>
<sequence length="53" mass="5837">MLSRNDCRNRSMWKGTPPGLMTGILPRLYAAGSAELNVNGRKHGRIGRPMQGI</sequence>
<name>A0ABU0UC83_9SPHI</name>
<evidence type="ECO:0000313" key="2">
    <source>
        <dbReference type="Proteomes" id="UP001244640"/>
    </source>
</evidence>
<comment type="caution">
    <text evidence="1">The sequence shown here is derived from an EMBL/GenBank/DDBJ whole genome shotgun (WGS) entry which is preliminary data.</text>
</comment>
<dbReference type="RefSeq" id="WP_307187767.1">
    <property type="nucleotide sequence ID" value="NZ_JAUTBA010000001.1"/>
</dbReference>
<keyword evidence="2" id="KW-1185">Reference proteome</keyword>
<proteinExistence type="predicted"/>